<comment type="caution">
    <text evidence="2">The sequence shown here is derived from an EMBL/GenBank/DDBJ whole genome shotgun (WGS) entry which is preliminary data.</text>
</comment>
<name>A0A9P5LMC1_9HYPO</name>
<feature type="chain" id="PRO_5040386154" evidence="1">
    <location>
        <begin position="21"/>
        <end position="132"/>
    </location>
</feature>
<sequence length="132" mass="13978">MHFTTVIATATAALASTAMALPSPKRAEGSAVANLIAVNGFGDDKDEAPITVPFGTLTHYDYQVTGLQLKSVTVDVPWGVVPDVSDITCQMYRDQYGVQPGSAKFTSSQDASLSTNPVEFGWVLCYVNVDSA</sequence>
<reference evidence="2" key="1">
    <citation type="submission" date="2020-03" db="EMBL/GenBank/DDBJ databases">
        <title>Draft Genome Sequence of Cylindrodendrum hubeiense.</title>
        <authorList>
            <person name="Buettner E."/>
            <person name="Kellner H."/>
        </authorList>
    </citation>
    <scope>NUCLEOTIDE SEQUENCE</scope>
    <source>
        <strain evidence="2">IHI 201604</strain>
    </source>
</reference>
<organism evidence="2 3">
    <name type="scientific">Cylindrodendrum hubeiense</name>
    <dbReference type="NCBI Taxonomy" id="595255"/>
    <lineage>
        <taxon>Eukaryota</taxon>
        <taxon>Fungi</taxon>
        <taxon>Dikarya</taxon>
        <taxon>Ascomycota</taxon>
        <taxon>Pezizomycotina</taxon>
        <taxon>Sordariomycetes</taxon>
        <taxon>Hypocreomycetidae</taxon>
        <taxon>Hypocreales</taxon>
        <taxon>Nectriaceae</taxon>
        <taxon>Cylindrodendrum</taxon>
    </lineage>
</organism>
<dbReference type="OrthoDB" id="5091764at2759"/>
<dbReference type="Proteomes" id="UP000722485">
    <property type="component" value="Unassembled WGS sequence"/>
</dbReference>
<proteinExistence type="predicted"/>
<gene>
    <name evidence="2" type="ORF">G7Z17_g1254</name>
</gene>
<dbReference type="AlphaFoldDB" id="A0A9P5LMC1"/>
<keyword evidence="3" id="KW-1185">Reference proteome</keyword>
<feature type="signal peptide" evidence="1">
    <location>
        <begin position="1"/>
        <end position="20"/>
    </location>
</feature>
<protein>
    <submittedName>
        <fullName evidence="2">Uncharacterized protein</fullName>
    </submittedName>
</protein>
<evidence type="ECO:0000313" key="3">
    <source>
        <dbReference type="Proteomes" id="UP000722485"/>
    </source>
</evidence>
<dbReference type="EMBL" id="JAANBB010000010">
    <property type="protein sequence ID" value="KAF7556741.1"/>
    <property type="molecule type" value="Genomic_DNA"/>
</dbReference>
<evidence type="ECO:0000313" key="2">
    <source>
        <dbReference type="EMBL" id="KAF7556741.1"/>
    </source>
</evidence>
<accession>A0A9P5LMC1</accession>
<evidence type="ECO:0000256" key="1">
    <source>
        <dbReference type="SAM" id="SignalP"/>
    </source>
</evidence>
<keyword evidence="1" id="KW-0732">Signal</keyword>